<sequence>MLPPVLRKNDRQARWLIAVFSFVVFAAVVLLSRVQVKVDLGFDVHLFAKLNAIINSLVTILLIAGLVTVKQRRYQLHKQLMMTAMVLSILFLVSYICHHLFAGETRFGDTNLDGIVSADEKATVGGLRTFYYIILATHIPLAAIILPFVLFTAYRGMIAEWPRHRKLARITWPIWLYVAATGVLVYILISPYYA</sequence>
<keyword evidence="1" id="KW-1133">Transmembrane helix</keyword>
<keyword evidence="1" id="KW-0472">Membrane</keyword>
<dbReference type="PANTHER" id="PTHR37692">
    <property type="entry name" value="HYPOTHETICAL MEMBRANE SPANNING PROTEIN"/>
    <property type="match status" value="1"/>
</dbReference>
<gene>
    <name evidence="2" type="ORF">P0Y53_04520</name>
</gene>
<feature type="transmembrane region" description="Helical" evidence="1">
    <location>
        <begin position="130"/>
        <end position="154"/>
    </location>
</feature>
<dbReference type="AlphaFoldDB" id="A0AAJ5WUE8"/>
<dbReference type="Proteomes" id="UP001220610">
    <property type="component" value="Chromosome"/>
</dbReference>
<feature type="transmembrane region" description="Helical" evidence="1">
    <location>
        <begin position="52"/>
        <end position="69"/>
    </location>
</feature>
<accession>A0AAJ5WUE8</accession>
<dbReference type="PANTHER" id="PTHR37692:SF1">
    <property type="entry name" value="DUF420 DOMAIN-CONTAINING PROTEIN"/>
    <property type="match status" value="1"/>
</dbReference>
<dbReference type="InterPro" id="IPR007352">
    <property type="entry name" value="DUF420"/>
</dbReference>
<protein>
    <submittedName>
        <fullName evidence="2">DUF420 domain-containing protein</fullName>
    </submittedName>
</protein>
<feature type="transmembrane region" description="Helical" evidence="1">
    <location>
        <begin position="174"/>
        <end position="193"/>
    </location>
</feature>
<evidence type="ECO:0000313" key="3">
    <source>
        <dbReference type="Proteomes" id="UP001220610"/>
    </source>
</evidence>
<evidence type="ECO:0000256" key="1">
    <source>
        <dbReference type="SAM" id="Phobius"/>
    </source>
</evidence>
<feature type="transmembrane region" description="Helical" evidence="1">
    <location>
        <begin position="12"/>
        <end position="32"/>
    </location>
</feature>
<keyword evidence="1" id="KW-0812">Transmembrane</keyword>
<reference evidence="2" key="1">
    <citation type="submission" date="2023-03" db="EMBL/GenBank/DDBJ databases">
        <title>Andean soil-derived lignocellulolytic bacterial consortium as a source of novel taxa and putative plastic-active enzymes.</title>
        <authorList>
            <person name="Diaz-Garcia L."/>
            <person name="Chuvochina M."/>
            <person name="Feuerriegel G."/>
            <person name="Bunk B."/>
            <person name="Sproer C."/>
            <person name="Streit W.R."/>
            <person name="Rodriguez L.M."/>
            <person name="Overmann J."/>
            <person name="Jimenez D.J."/>
        </authorList>
    </citation>
    <scope>NUCLEOTIDE SEQUENCE</scope>
    <source>
        <strain evidence="2">MAG 7</strain>
    </source>
</reference>
<feature type="transmembrane region" description="Helical" evidence="1">
    <location>
        <begin position="81"/>
        <end position="101"/>
    </location>
</feature>
<name>A0AAJ5WUE8_9BACT</name>
<dbReference type="Pfam" id="PF04238">
    <property type="entry name" value="DUF420"/>
    <property type="match status" value="1"/>
</dbReference>
<organism evidence="2 3">
    <name type="scientific">Candidatus Pseudobacter hemicellulosilyticus</name>
    <dbReference type="NCBI Taxonomy" id="3121375"/>
    <lineage>
        <taxon>Bacteria</taxon>
        <taxon>Pseudomonadati</taxon>
        <taxon>Bacteroidota</taxon>
        <taxon>Chitinophagia</taxon>
        <taxon>Chitinophagales</taxon>
        <taxon>Chitinophagaceae</taxon>
        <taxon>Pseudobacter</taxon>
    </lineage>
</organism>
<dbReference type="EMBL" id="CP119311">
    <property type="protein sequence ID" value="WEK36758.1"/>
    <property type="molecule type" value="Genomic_DNA"/>
</dbReference>
<proteinExistence type="predicted"/>
<evidence type="ECO:0000313" key="2">
    <source>
        <dbReference type="EMBL" id="WEK36758.1"/>
    </source>
</evidence>